<feature type="domain" description="Solute-binding protein family 5" evidence="5">
    <location>
        <begin position="89"/>
        <end position="459"/>
    </location>
</feature>
<dbReference type="PANTHER" id="PTHR30290:SF9">
    <property type="entry name" value="OLIGOPEPTIDE-BINDING PROTEIN APPA"/>
    <property type="match status" value="1"/>
</dbReference>
<name>A0A2H0N7Z2_9BACT</name>
<keyword evidence="4" id="KW-0812">Transmembrane</keyword>
<dbReference type="InterPro" id="IPR000914">
    <property type="entry name" value="SBP_5_dom"/>
</dbReference>
<evidence type="ECO:0000256" key="4">
    <source>
        <dbReference type="SAM" id="Phobius"/>
    </source>
</evidence>
<dbReference type="AlphaFoldDB" id="A0A2H0N7Z2"/>
<evidence type="ECO:0000313" key="6">
    <source>
        <dbReference type="EMBL" id="PIR05021.1"/>
    </source>
</evidence>
<gene>
    <name evidence="6" type="ORF">COV57_01310</name>
</gene>
<evidence type="ECO:0000313" key="7">
    <source>
        <dbReference type="Proteomes" id="UP000229893"/>
    </source>
</evidence>
<keyword evidence="3" id="KW-0732">Signal</keyword>
<dbReference type="CDD" id="cd08513">
    <property type="entry name" value="PBP2_thermophilic_Hb8_like"/>
    <property type="match status" value="1"/>
</dbReference>
<dbReference type="InterPro" id="IPR039424">
    <property type="entry name" value="SBP_5"/>
</dbReference>
<proteinExistence type="inferred from homology"/>
<dbReference type="SUPFAM" id="SSF53850">
    <property type="entry name" value="Periplasmic binding protein-like II"/>
    <property type="match status" value="1"/>
</dbReference>
<dbReference type="Gene3D" id="3.40.190.10">
    <property type="entry name" value="Periplasmic binding protein-like II"/>
    <property type="match status" value="1"/>
</dbReference>
<keyword evidence="4" id="KW-0472">Membrane</keyword>
<dbReference type="Gene3D" id="3.90.76.10">
    <property type="entry name" value="Dipeptide-binding Protein, Domain 1"/>
    <property type="match status" value="1"/>
</dbReference>
<accession>A0A2H0N7Z2</accession>
<evidence type="ECO:0000256" key="2">
    <source>
        <dbReference type="ARBA" id="ARBA00022448"/>
    </source>
</evidence>
<comment type="caution">
    <text evidence="6">The sequence shown here is derived from an EMBL/GenBank/DDBJ whole genome shotgun (WGS) entry which is preliminary data.</text>
</comment>
<feature type="transmembrane region" description="Helical" evidence="4">
    <location>
        <begin position="20"/>
        <end position="40"/>
    </location>
</feature>
<dbReference type="GO" id="GO:1904680">
    <property type="term" value="F:peptide transmembrane transporter activity"/>
    <property type="evidence" value="ECO:0007669"/>
    <property type="project" value="TreeGrafter"/>
</dbReference>
<evidence type="ECO:0000259" key="5">
    <source>
        <dbReference type="Pfam" id="PF00496"/>
    </source>
</evidence>
<dbReference type="GO" id="GO:0015833">
    <property type="term" value="P:peptide transport"/>
    <property type="evidence" value="ECO:0007669"/>
    <property type="project" value="TreeGrafter"/>
</dbReference>
<evidence type="ECO:0000256" key="1">
    <source>
        <dbReference type="ARBA" id="ARBA00005695"/>
    </source>
</evidence>
<dbReference type="Proteomes" id="UP000229893">
    <property type="component" value="Unassembled WGS sequence"/>
</dbReference>
<dbReference type="EMBL" id="PCWO01000019">
    <property type="protein sequence ID" value="PIR05021.1"/>
    <property type="molecule type" value="Genomic_DNA"/>
</dbReference>
<sequence length="561" mass="64115">MLFYKIKSIAKKVSNQERKYFYGFLSLSIIALISLGILTFTKITHAVPIQGGLYIEGVVGQPNFINPIISGSNDVDRDLITLTFCSLNDIAEKISPEKNERTWKVRIKENALWHDGEQLTSDDVIFTINRIQDPEYKSPLNSSWQGVETERISEREVLFTLNTPFSFFEDNTKKLFIIPEHIYQNIPLSNWRLSDYNLQPIGCGPYKFNSFKKKTDGFITKYSFIANDTYIKGAPLIKNFEINFYTDPNQAIEDFILARLNGLGGLTKNQIDQIKRNKNLKALPTPRYFAAFFNQNSHPALKNKNVRLAMDTAIDRNLIIRETLGGYAIPAIGPVTPNFLDNSLFNTKENTDNLKQANEILENSGWIYNEVDSNIRVSTKDSDLRLEFDLIVPETEILIKTAQELATTWAQIGIKINPIILSPETINNEVLKDRNYQILLFGNILGLSPDLFSFWHSSQKFNPGLNLSLYDNKTADKLIESIRSSFDKIEQESALISLQTLIIGDIPAIFLNSPNYLYITSKDLKGFKDKLIITPSNRFDDVEKWYLRTARKFITAEQILP</sequence>
<evidence type="ECO:0000256" key="3">
    <source>
        <dbReference type="ARBA" id="ARBA00022729"/>
    </source>
</evidence>
<dbReference type="Gene3D" id="3.10.105.10">
    <property type="entry name" value="Dipeptide-binding Protein, Domain 3"/>
    <property type="match status" value="1"/>
</dbReference>
<organism evidence="6 7">
    <name type="scientific">Candidatus Liptonbacteria bacterium CG11_big_fil_rev_8_21_14_0_20_35_14</name>
    <dbReference type="NCBI Taxonomy" id="1974634"/>
    <lineage>
        <taxon>Bacteria</taxon>
        <taxon>Candidatus Liptoniibacteriota</taxon>
    </lineage>
</organism>
<protein>
    <recommendedName>
        <fullName evidence="5">Solute-binding protein family 5 domain-containing protein</fullName>
    </recommendedName>
</protein>
<comment type="similarity">
    <text evidence="1">Belongs to the bacterial solute-binding protein 5 family.</text>
</comment>
<reference evidence="6 7" key="1">
    <citation type="submission" date="2017-09" db="EMBL/GenBank/DDBJ databases">
        <title>Depth-based differentiation of microbial function through sediment-hosted aquifers and enrichment of novel symbionts in the deep terrestrial subsurface.</title>
        <authorList>
            <person name="Probst A.J."/>
            <person name="Ladd B."/>
            <person name="Jarett J.K."/>
            <person name="Geller-Mcgrath D.E."/>
            <person name="Sieber C.M."/>
            <person name="Emerson J.B."/>
            <person name="Anantharaman K."/>
            <person name="Thomas B.C."/>
            <person name="Malmstrom R."/>
            <person name="Stieglmeier M."/>
            <person name="Klingl A."/>
            <person name="Woyke T."/>
            <person name="Ryan C.M."/>
            <person name="Banfield J.F."/>
        </authorList>
    </citation>
    <scope>NUCLEOTIDE SEQUENCE [LARGE SCALE GENOMIC DNA]</scope>
    <source>
        <strain evidence="6">CG11_big_fil_rev_8_21_14_0_20_35_14</strain>
    </source>
</reference>
<dbReference type="Pfam" id="PF00496">
    <property type="entry name" value="SBP_bac_5"/>
    <property type="match status" value="1"/>
</dbReference>
<keyword evidence="4" id="KW-1133">Transmembrane helix</keyword>
<dbReference type="PANTHER" id="PTHR30290">
    <property type="entry name" value="PERIPLASMIC BINDING COMPONENT OF ABC TRANSPORTER"/>
    <property type="match status" value="1"/>
</dbReference>
<keyword evidence="2" id="KW-0813">Transport</keyword>